<evidence type="ECO:0000313" key="1">
    <source>
        <dbReference type="EnsemblMetazoa" id="AARA014271-PA"/>
    </source>
</evidence>
<dbReference type="VEuPathDB" id="VectorBase:AARA014271"/>
<accession>A0A182IFK6</accession>
<protein>
    <submittedName>
        <fullName evidence="1">Uncharacterized protein</fullName>
    </submittedName>
</protein>
<proteinExistence type="predicted"/>
<organism evidence="1 2">
    <name type="scientific">Anopheles arabiensis</name>
    <name type="common">Mosquito</name>
    <dbReference type="NCBI Taxonomy" id="7173"/>
    <lineage>
        <taxon>Eukaryota</taxon>
        <taxon>Metazoa</taxon>
        <taxon>Ecdysozoa</taxon>
        <taxon>Arthropoda</taxon>
        <taxon>Hexapoda</taxon>
        <taxon>Insecta</taxon>
        <taxon>Pterygota</taxon>
        <taxon>Neoptera</taxon>
        <taxon>Endopterygota</taxon>
        <taxon>Diptera</taxon>
        <taxon>Nematocera</taxon>
        <taxon>Culicoidea</taxon>
        <taxon>Culicidae</taxon>
        <taxon>Anophelinae</taxon>
        <taxon>Anopheles</taxon>
    </lineage>
</organism>
<keyword evidence="2" id="KW-1185">Reference proteome</keyword>
<dbReference type="EnsemblMetazoa" id="AARA014271-RA">
    <property type="protein sequence ID" value="AARA014271-PA"/>
    <property type="gene ID" value="AARA014271"/>
</dbReference>
<reference evidence="1" key="1">
    <citation type="submission" date="2022-08" db="UniProtKB">
        <authorList>
            <consortium name="EnsemblMetazoa"/>
        </authorList>
    </citation>
    <scope>IDENTIFICATION</scope>
    <source>
        <strain evidence="1">Dongola</strain>
    </source>
</reference>
<name>A0A182IFK6_ANOAR</name>
<dbReference type="AlphaFoldDB" id="A0A182IFK6"/>
<sequence>MSSCMQICIRILRNEKRVGYTHLIGLCVCGRTLNKSTDSTSIINYP</sequence>
<dbReference type="Proteomes" id="UP000075840">
    <property type="component" value="Unassembled WGS sequence"/>
</dbReference>
<dbReference type="EMBL" id="APCN01002778">
    <property type="status" value="NOT_ANNOTATED_CDS"/>
    <property type="molecule type" value="Genomic_DNA"/>
</dbReference>
<evidence type="ECO:0000313" key="2">
    <source>
        <dbReference type="Proteomes" id="UP000075840"/>
    </source>
</evidence>